<name>A0A401GKU3_9APHY</name>
<feature type="compositionally biased region" description="Basic and acidic residues" evidence="1">
    <location>
        <begin position="32"/>
        <end position="41"/>
    </location>
</feature>
<dbReference type="GeneID" id="38779712"/>
<dbReference type="RefSeq" id="XP_027613708.1">
    <property type="nucleotide sequence ID" value="XM_027757907.1"/>
</dbReference>
<dbReference type="InterPro" id="IPR013240">
    <property type="entry name" value="DNA-dir_RNA_pol1_su_RPA34"/>
</dbReference>
<feature type="compositionally biased region" description="Low complexity" evidence="1">
    <location>
        <begin position="177"/>
        <end position="186"/>
    </location>
</feature>
<dbReference type="AlphaFoldDB" id="A0A401GKU3"/>
<feature type="region of interest" description="Disordered" evidence="1">
    <location>
        <begin position="1"/>
        <end position="49"/>
    </location>
</feature>
<dbReference type="GO" id="GO:0006360">
    <property type="term" value="P:transcription by RNA polymerase I"/>
    <property type="evidence" value="ECO:0007669"/>
    <property type="project" value="InterPro"/>
</dbReference>
<feature type="compositionally biased region" description="Basic residues" evidence="1">
    <location>
        <begin position="271"/>
        <end position="280"/>
    </location>
</feature>
<dbReference type="Proteomes" id="UP000287166">
    <property type="component" value="Unassembled WGS sequence"/>
</dbReference>
<dbReference type="PANTHER" id="PTHR28155:SF1">
    <property type="entry name" value="DNA-DIRECTED RNA POLYMERASE I SUBUNIT RPA34.5-DOMAIN-CONTAINING PROTEIN"/>
    <property type="match status" value="1"/>
</dbReference>
<dbReference type="EMBL" id="BFAD01000004">
    <property type="protein sequence ID" value="GBE82795.1"/>
    <property type="molecule type" value="Genomic_DNA"/>
</dbReference>
<dbReference type="InParanoid" id="A0A401GKU3"/>
<dbReference type="OrthoDB" id="76224at2759"/>
<feature type="compositionally biased region" description="Basic and acidic residues" evidence="1">
    <location>
        <begin position="250"/>
        <end position="270"/>
    </location>
</feature>
<dbReference type="Pfam" id="PF08208">
    <property type="entry name" value="RNA_polI_A34"/>
    <property type="match status" value="1"/>
</dbReference>
<dbReference type="Gene3D" id="6.20.250.70">
    <property type="match status" value="1"/>
</dbReference>
<accession>A0A401GKU3</accession>
<sequence>MSNSESSLEPEVVVKSTKKSSKDKAKKTSKHSKVDAGKNEGTDPDWAFKPPKGAVLMNHGVDSGEFDWDAINDDDNVELWLIRVPDGMKPKYLQDIKLDVPSSSKTTRIGSIDRKHTSYDVWSLGDDEIEGIGGEELKEFSCLLPRPRKGGKLYQAPKPVTRRLIVSAKPALPTPDPSSDSNTSSSVYKNPPRPRYPKAILKHRFMPLGSLARNADSPEAMDVDQVEQILGEEPADEDIPVKPSKPKKAAHTEKVEGTTKKRKGNGDSPKKSKKTKTAVE</sequence>
<evidence type="ECO:0000313" key="3">
    <source>
        <dbReference type="Proteomes" id="UP000287166"/>
    </source>
</evidence>
<dbReference type="InterPro" id="IPR053263">
    <property type="entry name" value="Euk_RPA34_RNAP_subunit"/>
</dbReference>
<gene>
    <name evidence="2" type="ORF">SCP_0411800</name>
</gene>
<feature type="region of interest" description="Disordered" evidence="1">
    <location>
        <begin position="216"/>
        <end position="280"/>
    </location>
</feature>
<feature type="region of interest" description="Disordered" evidence="1">
    <location>
        <begin position="168"/>
        <end position="196"/>
    </location>
</feature>
<reference evidence="2 3" key="1">
    <citation type="journal article" date="2018" name="Sci. Rep.">
        <title>Genome sequence of the cauliflower mushroom Sparassis crispa (Hanabiratake) and its association with beneficial usage.</title>
        <authorList>
            <person name="Kiyama R."/>
            <person name="Furutani Y."/>
            <person name="Kawaguchi K."/>
            <person name="Nakanishi T."/>
        </authorList>
    </citation>
    <scope>NUCLEOTIDE SEQUENCE [LARGE SCALE GENOMIC DNA]</scope>
</reference>
<protein>
    <submittedName>
        <fullName evidence="2">Uncharacterized protein</fullName>
    </submittedName>
</protein>
<proteinExistence type="predicted"/>
<feature type="compositionally biased region" description="Basic residues" evidence="1">
    <location>
        <begin position="16"/>
        <end position="31"/>
    </location>
</feature>
<evidence type="ECO:0000313" key="2">
    <source>
        <dbReference type="EMBL" id="GBE82795.1"/>
    </source>
</evidence>
<organism evidence="2 3">
    <name type="scientific">Sparassis crispa</name>
    <dbReference type="NCBI Taxonomy" id="139825"/>
    <lineage>
        <taxon>Eukaryota</taxon>
        <taxon>Fungi</taxon>
        <taxon>Dikarya</taxon>
        <taxon>Basidiomycota</taxon>
        <taxon>Agaricomycotina</taxon>
        <taxon>Agaricomycetes</taxon>
        <taxon>Polyporales</taxon>
        <taxon>Sparassidaceae</taxon>
        <taxon>Sparassis</taxon>
    </lineage>
</organism>
<dbReference type="PANTHER" id="PTHR28155">
    <property type="entry name" value="ACR243WP"/>
    <property type="match status" value="1"/>
</dbReference>
<keyword evidence="3" id="KW-1185">Reference proteome</keyword>
<comment type="caution">
    <text evidence="2">The sequence shown here is derived from an EMBL/GenBank/DDBJ whole genome shotgun (WGS) entry which is preliminary data.</text>
</comment>
<evidence type="ECO:0000256" key="1">
    <source>
        <dbReference type="SAM" id="MobiDB-lite"/>
    </source>
</evidence>